<evidence type="ECO:0000256" key="3">
    <source>
        <dbReference type="ARBA" id="ARBA00022833"/>
    </source>
</evidence>
<dbReference type="InterPro" id="IPR000962">
    <property type="entry name" value="Znf_DskA_TraR"/>
</dbReference>
<evidence type="ECO:0000313" key="6">
    <source>
        <dbReference type="EMBL" id="BDZ57983.1"/>
    </source>
</evidence>
<dbReference type="SUPFAM" id="SSF57716">
    <property type="entry name" value="Glucocorticoid receptor-like (DNA-binding domain)"/>
    <property type="match status" value="1"/>
</dbReference>
<feature type="domain" description="Zinc finger DksA/TraR C4-type" evidence="5">
    <location>
        <begin position="84"/>
        <end position="111"/>
    </location>
</feature>
<name>A0ABN6YR08_9MICO</name>
<evidence type="ECO:0000313" key="7">
    <source>
        <dbReference type="Proteomes" id="UP001321421"/>
    </source>
</evidence>
<feature type="zinc finger region" description="dksA C4-type" evidence="4">
    <location>
        <begin position="86"/>
        <end position="110"/>
    </location>
</feature>
<keyword evidence="1" id="KW-0479">Metal-binding</keyword>
<dbReference type="Pfam" id="PF01258">
    <property type="entry name" value="zf-dskA_traR"/>
    <property type="match status" value="1"/>
</dbReference>
<keyword evidence="7" id="KW-1185">Reference proteome</keyword>
<dbReference type="PROSITE" id="PS51128">
    <property type="entry name" value="ZF_DKSA_2"/>
    <property type="match status" value="1"/>
</dbReference>
<proteinExistence type="predicted"/>
<dbReference type="Proteomes" id="UP001321421">
    <property type="component" value="Chromosome"/>
</dbReference>
<dbReference type="Gene3D" id="1.20.120.910">
    <property type="entry name" value="DksA, coiled-coil domain"/>
    <property type="match status" value="1"/>
</dbReference>
<evidence type="ECO:0000259" key="5">
    <source>
        <dbReference type="Pfam" id="PF01258"/>
    </source>
</evidence>
<evidence type="ECO:0000256" key="4">
    <source>
        <dbReference type="PROSITE-ProRule" id="PRU00510"/>
    </source>
</evidence>
<reference evidence="7" key="1">
    <citation type="journal article" date="2019" name="Int. J. Syst. Evol. Microbiol.">
        <title>The Global Catalogue of Microorganisms (GCM) 10K type strain sequencing project: providing services to taxonomists for standard genome sequencing and annotation.</title>
        <authorList>
            <consortium name="The Broad Institute Genomics Platform"/>
            <consortium name="The Broad Institute Genome Sequencing Center for Infectious Disease"/>
            <person name="Wu L."/>
            <person name="Ma J."/>
        </authorList>
    </citation>
    <scope>NUCLEOTIDE SEQUENCE [LARGE SCALE GENOMIC DNA]</scope>
    <source>
        <strain evidence="7">NBRC 110608</strain>
    </source>
</reference>
<sequence length="111" mass="12245">MTSEVTEALARERADAVRRLADLEQLHLRIVDASRDDNADDEHDTEGQTIAWDRAQNSALVDATKERIAEIDRATKRFEDGWDGSCAACGAPIPHERLLARPTATRCVACA</sequence>
<protein>
    <recommendedName>
        <fullName evidence="5">Zinc finger DksA/TraR C4-type domain-containing protein</fullName>
    </recommendedName>
</protein>
<accession>A0ABN6YR08</accession>
<dbReference type="EMBL" id="AP027735">
    <property type="protein sequence ID" value="BDZ57983.1"/>
    <property type="molecule type" value="Genomic_DNA"/>
</dbReference>
<dbReference type="PANTHER" id="PTHR33823">
    <property type="entry name" value="RNA POLYMERASE-BINDING TRANSCRIPTION FACTOR DKSA-RELATED"/>
    <property type="match status" value="1"/>
</dbReference>
<gene>
    <name evidence="6" type="ORF">GCM10025872_16400</name>
</gene>
<evidence type="ECO:0000256" key="1">
    <source>
        <dbReference type="ARBA" id="ARBA00022723"/>
    </source>
</evidence>
<evidence type="ECO:0000256" key="2">
    <source>
        <dbReference type="ARBA" id="ARBA00022771"/>
    </source>
</evidence>
<keyword evidence="2" id="KW-0863">Zinc-finger</keyword>
<dbReference type="RefSeq" id="WP_289232802.1">
    <property type="nucleotide sequence ID" value="NZ_AP027735.1"/>
</dbReference>
<keyword evidence="3" id="KW-0862">Zinc</keyword>
<organism evidence="6 7">
    <name type="scientific">Barrientosiimonas endolithica</name>
    <dbReference type="NCBI Taxonomy" id="1535208"/>
    <lineage>
        <taxon>Bacteria</taxon>
        <taxon>Bacillati</taxon>
        <taxon>Actinomycetota</taxon>
        <taxon>Actinomycetes</taxon>
        <taxon>Micrococcales</taxon>
        <taxon>Dermacoccaceae</taxon>
        <taxon>Barrientosiimonas</taxon>
    </lineage>
</organism>
<dbReference type="PANTHER" id="PTHR33823:SF2">
    <property type="entry name" value="RNA POLYMERASE-BINDING TRANSCRIPTION FACTOR DKSA"/>
    <property type="match status" value="1"/>
</dbReference>